<feature type="domain" description="Translocation and assembly module TamB C-terminal" evidence="6">
    <location>
        <begin position="1051"/>
        <end position="1391"/>
    </location>
</feature>
<protein>
    <submittedName>
        <fullName evidence="7">DUF490 domain-containing protein</fullName>
    </submittedName>
</protein>
<dbReference type="PANTHER" id="PTHR36985">
    <property type="entry name" value="TRANSLOCATION AND ASSEMBLY MODULE SUBUNIT TAMB"/>
    <property type="match status" value="1"/>
</dbReference>
<dbReference type="GO" id="GO:0097347">
    <property type="term" value="C:TAM protein secretion complex"/>
    <property type="evidence" value="ECO:0007669"/>
    <property type="project" value="TreeGrafter"/>
</dbReference>
<comment type="caution">
    <text evidence="7">The sequence shown here is derived from an EMBL/GenBank/DDBJ whole genome shotgun (WGS) entry which is preliminary data.</text>
</comment>
<dbReference type="InterPro" id="IPR007452">
    <property type="entry name" value="TamB_C"/>
</dbReference>
<organism evidence="7 8">
    <name type="scientific">Alteriqipengyuania lutimaris</name>
    <dbReference type="NCBI Taxonomy" id="1538146"/>
    <lineage>
        <taxon>Bacteria</taxon>
        <taxon>Pseudomonadati</taxon>
        <taxon>Pseudomonadota</taxon>
        <taxon>Alphaproteobacteria</taxon>
        <taxon>Sphingomonadales</taxon>
        <taxon>Erythrobacteraceae</taxon>
        <taxon>Alteriqipengyuania</taxon>
    </lineage>
</organism>
<dbReference type="PANTHER" id="PTHR36985:SF1">
    <property type="entry name" value="TRANSLOCATION AND ASSEMBLY MODULE SUBUNIT TAMB"/>
    <property type="match status" value="1"/>
</dbReference>
<dbReference type="Proteomes" id="UP000254101">
    <property type="component" value="Unassembled WGS sequence"/>
</dbReference>
<keyword evidence="8" id="KW-1185">Reference proteome</keyword>
<dbReference type="EMBL" id="QRBB01000001">
    <property type="protein sequence ID" value="RDS78609.1"/>
    <property type="molecule type" value="Genomic_DNA"/>
</dbReference>
<evidence type="ECO:0000256" key="3">
    <source>
        <dbReference type="ARBA" id="ARBA00022989"/>
    </source>
</evidence>
<comment type="subcellular location">
    <subcellularLocation>
        <location evidence="1">Membrane</location>
        <topology evidence="1">Single-pass membrane protein</topology>
    </subcellularLocation>
</comment>
<gene>
    <name evidence="7" type="ORF">DL238_08035</name>
</gene>
<reference evidence="7 8" key="1">
    <citation type="submission" date="2018-07" db="EMBL/GenBank/DDBJ databases">
        <title>Erythrobacter nanhaiensis sp. nov., a novel member of the genus Erythrobacter isolated from the South China Sea.</title>
        <authorList>
            <person name="Chen X."/>
            <person name="Liu J."/>
        </authorList>
    </citation>
    <scope>NUCLEOTIDE SEQUENCE [LARGE SCALE GENOMIC DNA]</scope>
    <source>
        <strain evidence="7 8">S-5</strain>
    </source>
</reference>
<dbReference type="GO" id="GO:0005886">
    <property type="term" value="C:plasma membrane"/>
    <property type="evidence" value="ECO:0007669"/>
    <property type="project" value="InterPro"/>
</dbReference>
<name>A0A395LPG4_9SPHN</name>
<evidence type="ECO:0000313" key="7">
    <source>
        <dbReference type="EMBL" id="RDS78609.1"/>
    </source>
</evidence>
<evidence type="ECO:0000256" key="5">
    <source>
        <dbReference type="SAM" id="Phobius"/>
    </source>
</evidence>
<dbReference type="Pfam" id="PF04357">
    <property type="entry name" value="TamB"/>
    <property type="match status" value="1"/>
</dbReference>
<keyword evidence="4 5" id="KW-0472">Membrane</keyword>
<proteinExistence type="predicted"/>
<evidence type="ECO:0000256" key="1">
    <source>
        <dbReference type="ARBA" id="ARBA00004167"/>
    </source>
</evidence>
<evidence type="ECO:0000313" key="8">
    <source>
        <dbReference type="Proteomes" id="UP000254101"/>
    </source>
</evidence>
<dbReference type="OrthoDB" id="7784409at2"/>
<evidence type="ECO:0000256" key="2">
    <source>
        <dbReference type="ARBA" id="ARBA00022692"/>
    </source>
</evidence>
<accession>A0A395LPG4</accession>
<evidence type="ECO:0000259" key="6">
    <source>
        <dbReference type="Pfam" id="PF04357"/>
    </source>
</evidence>
<keyword evidence="2 5" id="KW-0812">Transmembrane</keyword>
<sequence length="1396" mass="146577">MSEDAVAEQRADEDAPRRKSVSGRIARWAIGIVAVLALLVAGFLLGLNTPIGKRWIVEQVANIEPETGLGISIGRIEGNIYSDVVLHDLALSDPQGVFLTVPRAEVEWHPLAWLTSGLDIDSIRAERGEVLRLPELNPGDPDAPVLPQFNIDIGAFELVDWTLAPGLAGDERRRVNLSGSADIRQGRAIVQADGRFGEGDRLVLDLTAEPDGDIFDADVRIDAPEGGVITSLTGLDGAYAARLAGEGTWSDWAGRLLVNRDGERVAAFDLTLDDGTYGIVGQADTSPFLTGIPQRALGPDTRIDASGTFADRMIDGRLELFGQGIGLVAEGTADLADNSADGIEFVADLRDPQLFGDSFRIEGAQASGTIDGAFRDLSVPFRLVADRFSAGTTTITGIAQEGTVTYDGSRWVIPVDASVGRIATGNELADPRLVNGTVNGQLVYTGRELLSDSLRINFPDASAQLSLRGDIANNRWQVRGPAAVNGLLFEQVGRVNAGGTIDFVFDGAWRLSADVRGQIPRVTNDTLANLAGPLIDFSGGVSLAQNAPIDFRQVRIDSRKLTMVIDGQVAPGTTRVAGRGRQADYGPFTVEASLTDAGPEAVLVFASPLPAAGLRDVRVAISPIEEGFGIETEGESMLGAFDGELGLYSPAGGPTRLAIQRLTVAETELTGEITLLDGAAAGQIALAGGGLDGTIELSSREGGQAFDVTLAARNAQFGGPNALSIAIADIDASGLIVDGNSTIRGEADGQGIRYGSLFIGRLTADAELVNGRGSVNGAIAGRRGRGFALQLAADIAPERIAVAARGNLAGRDVSMPRRAVLTTGEDGGWNLQRTQVNFGDGYLIAEGQLGGGETRVALDVEQIPLSVADIVLGDAGLGGTISGAITYAAPEGGLPTGEARVRVDGFTRSGVILASRPIDLSLVARLDPDRLQARAVLEDNGSEGGRVQALISGLPRSGGLAERLQSGDLVAQLRYRGPAQSLWRLAAIDLLDFSGPVAVAADVRGTLANPSVRGSLSSDDLRVQSSISGTDIRDATVRGDFAGSRLRINSFQGTAPNGGAISGSGVVDLSNLGAGRGPEIDIRAAAREAQLINARGLNATVTGPLRIVSNGSGGTIAGRLLVERASWRLGNGAETVEIPNIPTREINLPRDRFQPQEPGAPWRFLIDARAPSRVDVDGLGLDSEWSADVRVRGTTEEMRIGGEANLIRGDYTFAGARFEVTRGRIEFDQSRAIDPRLDIEAQTDSEGIEVTVNITGNALEPEIRFSSIPALPDEEILSRLLFGGSITSLSATDAVQLGAAVASLRGGGGLDPINQLRSAIGLDRLRIVSADPVLDRGTSIALGKNIGRRFYVELITDGQGYSATDAEFRITSWLSLLATVSTVGRNSVSIEASRDY</sequence>
<evidence type="ECO:0000256" key="4">
    <source>
        <dbReference type="ARBA" id="ARBA00023136"/>
    </source>
</evidence>
<dbReference type="GO" id="GO:0009306">
    <property type="term" value="P:protein secretion"/>
    <property type="evidence" value="ECO:0007669"/>
    <property type="project" value="InterPro"/>
</dbReference>
<keyword evidence="3 5" id="KW-1133">Transmembrane helix</keyword>
<feature type="transmembrane region" description="Helical" evidence="5">
    <location>
        <begin position="25"/>
        <end position="47"/>
    </location>
</feature>